<dbReference type="Proteomes" id="UP000593567">
    <property type="component" value="Unassembled WGS sequence"/>
</dbReference>
<dbReference type="GO" id="GO:0016020">
    <property type="term" value="C:membrane"/>
    <property type="evidence" value="ECO:0007669"/>
    <property type="project" value="UniProtKB-SubCell"/>
</dbReference>
<dbReference type="Pfam" id="PF00153">
    <property type="entry name" value="Mito_carr"/>
    <property type="match status" value="2"/>
</dbReference>
<keyword evidence="3 8" id="KW-0813">Transport</keyword>
<dbReference type="PROSITE" id="PS50920">
    <property type="entry name" value="SOLCAR"/>
    <property type="match status" value="1"/>
</dbReference>
<dbReference type="GO" id="GO:0055085">
    <property type="term" value="P:transmembrane transport"/>
    <property type="evidence" value="ECO:0007669"/>
    <property type="project" value="InterPro"/>
</dbReference>
<feature type="transmembrane region" description="Helical" evidence="9">
    <location>
        <begin position="120"/>
        <end position="144"/>
    </location>
</feature>
<evidence type="ECO:0000256" key="2">
    <source>
        <dbReference type="ARBA" id="ARBA00006375"/>
    </source>
</evidence>
<dbReference type="AlphaFoldDB" id="A0A7J7JJF1"/>
<comment type="subcellular location">
    <subcellularLocation>
        <location evidence="1">Membrane</location>
        <topology evidence="1">Multi-pass membrane protein</topology>
    </subcellularLocation>
</comment>
<comment type="similarity">
    <text evidence="2 8">Belongs to the mitochondrial carrier (TC 2.A.29) family.</text>
</comment>
<name>A0A7J7JJF1_BUGNE</name>
<evidence type="ECO:0000256" key="1">
    <source>
        <dbReference type="ARBA" id="ARBA00004141"/>
    </source>
</evidence>
<evidence type="ECO:0000256" key="8">
    <source>
        <dbReference type="RuleBase" id="RU000488"/>
    </source>
</evidence>
<keyword evidence="4 7" id="KW-0812">Transmembrane</keyword>
<dbReference type="InterPro" id="IPR018108">
    <property type="entry name" value="MCP_transmembrane"/>
</dbReference>
<feature type="repeat" description="Solcar" evidence="7">
    <location>
        <begin position="22"/>
        <end position="107"/>
    </location>
</feature>
<comment type="caution">
    <text evidence="10">The sequence shown here is derived from an EMBL/GenBank/DDBJ whole genome shotgun (WGS) entry which is preliminary data.</text>
</comment>
<organism evidence="10 11">
    <name type="scientific">Bugula neritina</name>
    <name type="common">Brown bryozoan</name>
    <name type="synonym">Sertularia neritina</name>
    <dbReference type="NCBI Taxonomy" id="10212"/>
    <lineage>
        <taxon>Eukaryota</taxon>
        <taxon>Metazoa</taxon>
        <taxon>Spiralia</taxon>
        <taxon>Lophotrochozoa</taxon>
        <taxon>Bryozoa</taxon>
        <taxon>Gymnolaemata</taxon>
        <taxon>Cheilostomatida</taxon>
        <taxon>Flustrina</taxon>
        <taxon>Buguloidea</taxon>
        <taxon>Bugulidae</taxon>
        <taxon>Bugula</taxon>
    </lineage>
</organism>
<dbReference type="InterPro" id="IPR002067">
    <property type="entry name" value="MCP"/>
</dbReference>
<dbReference type="SUPFAM" id="SSF103506">
    <property type="entry name" value="Mitochondrial carrier"/>
    <property type="match status" value="1"/>
</dbReference>
<keyword evidence="6 7" id="KW-0472">Membrane</keyword>
<evidence type="ECO:0000256" key="3">
    <source>
        <dbReference type="ARBA" id="ARBA00022448"/>
    </source>
</evidence>
<protein>
    <submittedName>
        <fullName evidence="10">SLC25A25</fullName>
    </submittedName>
</protein>
<dbReference type="EMBL" id="VXIV02002330">
    <property type="protein sequence ID" value="KAF6026177.1"/>
    <property type="molecule type" value="Genomic_DNA"/>
</dbReference>
<proteinExistence type="inferred from homology"/>
<accession>A0A7J7JJF1</accession>
<evidence type="ECO:0000256" key="7">
    <source>
        <dbReference type="PROSITE-ProRule" id="PRU00282"/>
    </source>
</evidence>
<keyword evidence="11" id="KW-1185">Reference proteome</keyword>
<evidence type="ECO:0000256" key="6">
    <source>
        <dbReference type="ARBA" id="ARBA00023136"/>
    </source>
</evidence>
<gene>
    <name evidence="10" type="ORF">EB796_015510</name>
</gene>
<evidence type="ECO:0000256" key="4">
    <source>
        <dbReference type="ARBA" id="ARBA00022692"/>
    </source>
</evidence>
<evidence type="ECO:0000256" key="5">
    <source>
        <dbReference type="ARBA" id="ARBA00022737"/>
    </source>
</evidence>
<dbReference type="PRINTS" id="PR00926">
    <property type="entry name" value="MITOCARRIER"/>
</dbReference>
<reference evidence="10" key="1">
    <citation type="submission" date="2020-06" db="EMBL/GenBank/DDBJ databases">
        <title>Draft genome of Bugula neritina, a colonial animal packing powerful symbionts and potential medicines.</title>
        <authorList>
            <person name="Rayko M."/>
        </authorList>
    </citation>
    <scope>NUCLEOTIDE SEQUENCE [LARGE SCALE GENOMIC DNA]</scope>
    <source>
        <strain evidence="10">Kwan_BN1</strain>
    </source>
</reference>
<evidence type="ECO:0000313" key="11">
    <source>
        <dbReference type="Proteomes" id="UP000593567"/>
    </source>
</evidence>
<sequence>MKFMAYEQMKSVMKSAKKTDELTPVDRFIAGSSAGAISQTVIYPMEVLKTRLALRFTGQYAGIFDCARKLYRSEGLSVFYRGYIPNLIGIIPYAGIDLMVYETLKSYYLSAHPEKTDPDIKALLICGTTSSTCGQLASYPLALIRTRMQAKPDKHQSMIAVGTSILKTDGPLDCIGG</sequence>
<dbReference type="PANTHER" id="PTHR24089">
    <property type="entry name" value="SOLUTE CARRIER FAMILY 25"/>
    <property type="match status" value="1"/>
</dbReference>
<dbReference type="Gene3D" id="1.50.40.10">
    <property type="entry name" value="Mitochondrial carrier domain"/>
    <property type="match status" value="1"/>
</dbReference>
<keyword evidence="5" id="KW-0677">Repeat</keyword>
<feature type="transmembrane region" description="Helical" evidence="9">
    <location>
        <begin position="78"/>
        <end position="100"/>
    </location>
</feature>
<dbReference type="OrthoDB" id="270584at2759"/>
<evidence type="ECO:0000313" key="10">
    <source>
        <dbReference type="EMBL" id="KAF6026177.1"/>
    </source>
</evidence>
<dbReference type="InterPro" id="IPR023395">
    <property type="entry name" value="MCP_dom_sf"/>
</dbReference>
<evidence type="ECO:0000256" key="9">
    <source>
        <dbReference type="SAM" id="Phobius"/>
    </source>
</evidence>
<keyword evidence="9" id="KW-1133">Transmembrane helix</keyword>